<dbReference type="EMBL" id="JFKA01000005">
    <property type="protein sequence ID" value="OSQ37894.1"/>
    <property type="molecule type" value="Genomic_DNA"/>
</dbReference>
<protein>
    <submittedName>
        <fullName evidence="2">Uncharacterized protein</fullName>
    </submittedName>
</protein>
<evidence type="ECO:0000256" key="1">
    <source>
        <dbReference type="SAM" id="Phobius"/>
    </source>
</evidence>
<feature type="transmembrane region" description="Helical" evidence="1">
    <location>
        <begin position="6"/>
        <end position="25"/>
    </location>
</feature>
<dbReference type="STRING" id="1293891.TMES_12980"/>
<evidence type="ECO:0000313" key="2">
    <source>
        <dbReference type="EMBL" id="OSQ37894.1"/>
    </source>
</evidence>
<name>A0A1Y2L1F3_9PROT</name>
<reference evidence="2 3" key="1">
    <citation type="submission" date="2014-03" db="EMBL/GenBank/DDBJ databases">
        <title>The draft genome sequence of Thalassospira mesophila JCM 18969.</title>
        <authorList>
            <person name="Lai Q."/>
            <person name="Shao Z."/>
        </authorList>
    </citation>
    <scope>NUCLEOTIDE SEQUENCE [LARGE SCALE GENOMIC DNA]</scope>
    <source>
        <strain evidence="2 3">JCM 18969</strain>
    </source>
</reference>
<evidence type="ECO:0000313" key="3">
    <source>
        <dbReference type="Proteomes" id="UP000193391"/>
    </source>
</evidence>
<sequence length="76" mass="8800">METRQFWGMVLIVVGAATALVVAMISRRPFRYRHDGSDLKREERFLGKPLNMLMLVIAVVIFILGLLWRNPANRPF</sequence>
<feature type="transmembrane region" description="Helical" evidence="1">
    <location>
        <begin position="50"/>
        <end position="68"/>
    </location>
</feature>
<dbReference type="RefSeq" id="WP_085583198.1">
    <property type="nucleotide sequence ID" value="NZ_JFKA01000005.1"/>
</dbReference>
<comment type="caution">
    <text evidence="2">The sequence shown here is derived from an EMBL/GenBank/DDBJ whole genome shotgun (WGS) entry which is preliminary data.</text>
</comment>
<gene>
    <name evidence="2" type="ORF">TMES_12980</name>
</gene>
<dbReference type="OrthoDB" id="9971534at2"/>
<dbReference type="AlphaFoldDB" id="A0A1Y2L1F3"/>
<dbReference type="Proteomes" id="UP000193391">
    <property type="component" value="Unassembled WGS sequence"/>
</dbReference>
<organism evidence="2 3">
    <name type="scientific">Thalassospira mesophila</name>
    <dbReference type="NCBI Taxonomy" id="1293891"/>
    <lineage>
        <taxon>Bacteria</taxon>
        <taxon>Pseudomonadati</taxon>
        <taxon>Pseudomonadota</taxon>
        <taxon>Alphaproteobacteria</taxon>
        <taxon>Rhodospirillales</taxon>
        <taxon>Thalassospiraceae</taxon>
        <taxon>Thalassospira</taxon>
    </lineage>
</organism>
<proteinExistence type="predicted"/>
<keyword evidence="3" id="KW-1185">Reference proteome</keyword>
<keyword evidence="1" id="KW-0812">Transmembrane</keyword>
<accession>A0A1Y2L1F3</accession>
<keyword evidence="1" id="KW-1133">Transmembrane helix</keyword>
<keyword evidence="1" id="KW-0472">Membrane</keyword>